<dbReference type="HAMAP" id="MF_00600">
    <property type="entry name" value="CH60"/>
    <property type="match status" value="1"/>
</dbReference>
<dbReference type="SUPFAM" id="SSF52029">
    <property type="entry name" value="GroEL apical domain-like"/>
    <property type="match status" value="1"/>
</dbReference>
<feature type="binding site" evidence="4">
    <location>
        <begin position="86"/>
        <end position="90"/>
    </location>
    <ligand>
        <name>ATP</name>
        <dbReference type="ChEBI" id="CHEBI:30616"/>
    </ligand>
</feature>
<evidence type="ECO:0000256" key="1">
    <source>
        <dbReference type="ARBA" id="ARBA00006607"/>
    </source>
</evidence>
<feature type="binding site" evidence="4">
    <location>
        <position position="415"/>
    </location>
    <ligand>
        <name>ATP</name>
        <dbReference type="ChEBI" id="CHEBI:30616"/>
    </ligand>
</feature>
<dbReference type="Gene3D" id="3.30.260.10">
    <property type="entry name" value="TCP-1-like chaperonin intermediate domain"/>
    <property type="match status" value="1"/>
</dbReference>
<dbReference type="InterPro" id="IPR027413">
    <property type="entry name" value="GROEL-like_equatorial_sf"/>
</dbReference>
<dbReference type="Pfam" id="PF00118">
    <property type="entry name" value="Cpn60_TCP1"/>
    <property type="match status" value="1"/>
</dbReference>
<evidence type="ECO:0000256" key="3">
    <source>
        <dbReference type="ARBA" id="ARBA00023235"/>
    </source>
</evidence>
<keyword evidence="8" id="KW-1185">Reference proteome</keyword>
<dbReference type="Gene3D" id="1.10.560.10">
    <property type="entry name" value="GroEL-like equatorial domain"/>
    <property type="match status" value="1"/>
</dbReference>
<dbReference type="InterPro" id="IPR027409">
    <property type="entry name" value="GroEL-like_apical_dom_sf"/>
</dbReference>
<dbReference type="NCBIfam" id="NF000592">
    <property type="entry name" value="PRK00013.1"/>
    <property type="match status" value="1"/>
</dbReference>
<evidence type="ECO:0000313" key="7">
    <source>
        <dbReference type="EMBL" id="QZA59410.1"/>
    </source>
</evidence>
<dbReference type="SUPFAM" id="SSF54849">
    <property type="entry name" value="GroEL-intermediate domain like"/>
    <property type="match status" value="1"/>
</dbReference>
<dbReference type="NCBIfam" id="NF009488">
    <property type="entry name" value="PRK12850.1"/>
    <property type="match status" value="1"/>
</dbReference>
<comment type="similarity">
    <text evidence="1 4 5">Belongs to the chaperonin (HSP60) family.</text>
</comment>
<organism evidence="7 8">
    <name type="scientific">Candidatus Rhabdochlamydia porcellionis</name>
    <dbReference type="NCBI Taxonomy" id="225148"/>
    <lineage>
        <taxon>Bacteria</taxon>
        <taxon>Pseudomonadati</taxon>
        <taxon>Chlamydiota</taxon>
        <taxon>Chlamydiia</taxon>
        <taxon>Parachlamydiales</taxon>
        <taxon>Candidatus Rhabdochlamydiaceae</taxon>
        <taxon>Candidatus Rhabdochlamydia</taxon>
    </lineage>
</organism>
<evidence type="ECO:0000256" key="6">
    <source>
        <dbReference type="RuleBase" id="RU000419"/>
    </source>
</evidence>
<dbReference type="PRINTS" id="PR00298">
    <property type="entry name" value="CHAPERONIN60"/>
</dbReference>
<evidence type="ECO:0000313" key="8">
    <source>
        <dbReference type="Proteomes" id="UP000822862"/>
    </source>
</evidence>
<dbReference type="EMBL" id="CP075585">
    <property type="protein sequence ID" value="QZA59410.1"/>
    <property type="molecule type" value="Genomic_DNA"/>
</dbReference>
<sequence length="557" mass="59167">MAKMLQFNQEALKSILEGIKKLSRAVVATMGPKGRNVVINKGGKSLLCTKDGVTVAQEIFLKDTFENVGAQLVKQASSKASDAAGDGTTTAIVLAYAIYKEGMKNVGAGANPMLLKKGMDKAVAHLLVALDKLATPVVSNEEIKQIAAISANNDVEIGEIVAAAMQKVGQDGIITIAEAKGIDTILNVVEGMQIDKGYLSPYFVNNAEKMIVEYENPLILITDKKLSQARELISILEKVKETQRPLLIIADDIEEEALTTLVINKLGESPLPVCAIGAPSFGDRRKDLLEDIAILTGATLITENLGLFVKNADLEALGTAKSIKISKDSTTIIDGFSDKKTMQNRIDFLRAEIERETSDYVRQHLEERLAKLSGGVAIINVGASTETALKEKKERVEDALHATRAAVKEGVVAGGGVALLRAVKTLDSLTCSGDEAVGVEIIRRAAFAPAAAIAHNCGKQGDLIAERVFEQHGNWGYNGLTDQFSDLVLDGVIDPVRVTKSALIHAASISGMLLTINAVITEKPKPKSKAAPSMPNMNGMMGGGMSGMMGGMGGTDF</sequence>
<keyword evidence="4" id="KW-0547">Nucleotide-binding</keyword>
<dbReference type="InterPro" id="IPR027410">
    <property type="entry name" value="TCP-1-like_intermed_sf"/>
</dbReference>
<dbReference type="InterPro" id="IPR001844">
    <property type="entry name" value="Cpn60/GroEL"/>
</dbReference>
<keyword evidence="2 4" id="KW-0143">Chaperone</keyword>
<dbReference type="PANTHER" id="PTHR45633">
    <property type="entry name" value="60 KDA HEAT SHOCK PROTEIN, MITOCHONDRIAL"/>
    <property type="match status" value="1"/>
</dbReference>
<feature type="binding site" evidence="4">
    <location>
        <position position="494"/>
    </location>
    <ligand>
        <name>ATP</name>
        <dbReference type="ChEBI" id="CHEBI:30616"/>
    </ligand>
</feature>
<dbReference type="InterPro" id="IPR002423">
    <property type="entry name" value="Cpn60/GroEL/TCP-1"/>
</dbReference>
<name>A0ABX8Z155_9BACT</name>
<dbReference type="RefSeq" id="WP_194844632.1">
    <property type="nucleotide sequence ID" value="NZ_CP075585.1"/>
</dbReference>
<evidence type="ECO:0000256" key="4">
    <source>
        <dbReference type="HAMAP-Rule" id="MF_00600"/>
    </source>
</evidence>
<protein>
    <recommendedName>
        <fullName evidence="4">Chaperonin GroEL</fullName>
        <ecNumber evidence="4">5.6.1.7</ecNumber>
    </recommendedName>
    <alternativeName>
        <fullName evidence="4">60 kDa chaperonin</fullName>
    </alternativeName>
    <alternativeName>
        <fullName evidence="4">Chaperonin-60</fullName>
        <shortName evidence="4">Cpn60</shortName>
    </alternativeName>
</protein>
<dbReference type="SUPFAM" id="SSF48592">
    <property type="entry name" value="GroEL equatorial domain-like"/>
    <property type="match status" value="1"/>
</dbReference>
<dbReference type="EC" id="5.6.1.7" evidence="4"/>
<keyword evidence="4" id="KW-0067">ATP-binding</keyword>
<dbReference type="Gene3D" id="3.50.7.10">
    <property type="entry name" value="GroEL"/>
    <property type="match status" value="1"/>
</dbReference>
<accession>A0ABX8Z155</accession>
<dbReference type="NCBIfam" id="NF009487">
    <property type="entry name" value="PRK12849.1"/>
    <property type="match status" value="1"/>
</dbReference>
<gene>
    <name evidence="4" type="primary">groEL</name>
    <name evidence="4" type="synonym">groL</name>
    <name evidence="7" type="ORF">RHAB15C_0001297</name>
</gene>
<comment type="function">
    <text evidence="4 6">Together with its co-chaperonin GroES, plays an essential role in assisting protein folding. The GroEL-GroES system forms a nano-cage that allows encapsulation of the non-native substrate proteins and provides a physical environment optimized to promote and accelerate protein folding.</text>
</comment>
<dbReference type="NCBIfam" id="NF009489">
    <property type="entry name" value="PRK12851.1"/>
    <property type="match status" value="1"/>
</dbReference>
<evidence type="ECO:0000256" key="2">
    <source>
        <dbReference type="ARBA" id="ARBA00023186"/>
    </source>
</evidence>
<comment type="subunit">
    <text evidence="4 6">Forms a cylinder of 14 subunits composed of two heptameric rings stacked back-to-back. Interacts with the co-chaperonin GroES.</text>
</comment>
<dbReference type="CDD" id="cd03344">
    <property type="entry name" value="GroEL"/>
    <property type="match status" value="1"/>
</dbReference>
<proteinExistence type="inferred from homology"/>
<evidence type="ECO:0000256" key="5">
    <source>
        <dbReference type="RuleBase" id="RU000418"/>
    </source>
</evidence>
<keyword evidence="3 4" id="KW-0413">Isomerase</keyword>
<reference evidence="7 8" key="1">
    <citation type="submission" date="2021-05" db="EMBL/GenBank/DDBJ databases">
        <title>Ecology and evolution of chlamydial symbionts of arthropods.</title>
        <authorList>
            <person name="Halter T."/>
            <person name="Sixt B.S."/>
            <person name="Toenshoff E.R."/>
            <person name="Koestlbacher S."/>
            <person name="Schulz F."/>
            <person name="Kostanjsek R."/>
            <person name="Collingro A."/>
            <person name="Hendrickx F."/>
            <person name="Horn M."/>
        </authorList>
    </citation>
    <scope>NUCLEOTIDE SEQUENCE [LARGE SCALE GENOMIC DNA]</scope>
    <source>
        <strain evidence="7 8">15C</strain>
    </source>
</reference>
<dbReference type="NCBIfam" id="TIGR02348">
    <property type="entry name" value="GroEL"/>
    <property type="match status" value="1"/>
</dbReference>
<keyword evidence="4" id="KW-0963">Cytoplasm</keyword>
<comment type="subcellular location">
    <subcellularLocation>
        <location evidence="4">Cytoplasm</location>
    </subcellularLocation>
</comment>
<feature type="binding site" evidence="4">
    <location>
        <begin position="29"/>
        <end position="32"/>
    </location>
    <ligand>
        <name>ATP</name>
        <dbReference type="ChEBI" id="CHEBI:30616"/>
    </ligand>
</feature>
<comment type="caution">
    <text evidence="4">Lacks conserved residue(s) required for the propagation of feature annotation.</text>
</comment>
<feature type="binding site" evidence="4">
    <location>
        <position position="50"/>
    </location>
    <ligand>
        <name>ATP</name>
        <dbReference type="ChEBI" id="CHEBI:30616"/>
    </ligand>
</feature>
<dbReference type="Proteomes" id="UP000822862">
    <property type="component" value="Chromosome"/>
</dbReference>